<organism evidence="3 4">
    <name type="scientific">Aquimarina hainanensis</name>
    <dbReference type="NCBI Taxonomy" id="1578017"/>
    <lineage>
        <taxon>Bacteria</taxon>
        <taxon>Pseudomonadati</taxon>
        <taxon>Bacteroidota</taxon>
        <taxon>Flavobacteriia</taxon>
        <taxon>Flavobacteriales</taxon>
        <taxon>Flavobacteriaceae</taxon>
        <taxon>Aquimarina</taxon>
    </lineage>
</organism>
<dbReference type="PANTHER" id="PTHR28008:SF1">
    <property type="entry name" value="DOMAIN PROTEIN, PUTATIVE (AFU_ORTHOLOGUE AFUA_3G10980)-RELATED"/>
    <property type="match status" value="1"/>
</dbReference>
<accession>A0ABW5N8F2</accession>
<feature type="domain" description="VanZ-like" evidence="2">
    <location>
        <begin position="15"/>
        <end position="125"/>
    </location>
</feature>
<comment type="caution">
    <text evidence="3">The sequence shown here is derived from an EMBL/GenBank/DDBJ whole genome shotgun (WGS) entry which is preliminary data.</text>
</comment>
<evidence type="ECO:0000259" key="2">
    <source>
        <dbReference type="Pfam" id="PF04892"/>
    </source>
</evidence>
<evidence type="ECO:0000313" key="3">
    <source>
        <dbReference type="EMBL" id="MFD2590745.1"/>
    </source>
</evidence>
<dbReference type="PANTHER" id="PTHR28008">
    <property type="entry name" value="DOMAIN PROTEIN, PUTATIVE (AFU_ORTHOLOGUE AFUA_3G10980)-RELATED"/>
    <property type="match status" value="1"/>
</dbReference>
<name>A0ABW5N8F2_9FLAO</name>
<feature type="transmembrane region" description="Helical" evidence="1">
    <location>
        <begin position="105"/>
        <end position="125"/>
    </location>
</feature>
<dbReference type="NCBIfam" id="NF037970">
    <property type="entry name" value="vanZ_1"/>
    <property type="match status" value="1"/>
</dbReference>
<feature type="transmembrane region" description="Helical" evidence="1">
    <location>
        <begin position="45"/>
        <end position="64"/>
    </location>
</feature>
<protein>
    <submittedName>
        <fullName evidence="3">VanZ family protein</fullName>
    </submittedName>
</protein>
<keyword evidence="4" id="KW-1185">Reference proteome</keyword>
<keyword evidence="1" id="KW-0472">Membrane</keyword>
<gene>
    <name evidence="3" type="ORF">ACFSTE_07855</name>
</gene>
<dbReference type="Pfam" id="PF04892">
    <property type="entry name" value="VanZ"/>
    <property type="match status" value="1"/>
</dbReference>
<evidence type="ECO:0000256" key="1">
    <source>
        <dbReference type="SAM" id="Phobius"/>
    </source>
</evidence>
<feature type="transmembrane region" description="Helical" evidence="1">
    <location>
        <begin position="71"/>
        <end position="93"/>
    </location>
</feature>
<keyword evidence="1" id="KW-0812">Transmembrane</keyword>
<evidence type="ECO:0000313" key="4">
    <source>
        <dbReference type="Proteomes" id="UP001597459"/>
    </source>
</evidence>
<reference evidence="4" key="1">
    <citation type="journal article" date="2019" name="Int. J. Syst. Evol. Microbiol.">
        <title>The Global Catalogue of Microorganisms (GCM) 10K type strain sequencing project: providing services to taxonomists for standard genome sequencing and annotation.</title>
        <authorList>
            <consortium name="The Broad Institute Genomics Platform"/>
            <consortium name="The Broad Institute Genome Sequencing Center for Infectious Disease"/>
            <person name="Wu L."/>
            <person name="Ma J."/>
        </authorList>
    </citation>
    <scope>NUCLEOTIDE SEQUENCE [LARGE SCALE GENOMIC DNA]</scope>
    <source>
        <strain evidence="4">KCTC 42423</strain>
    </source>
</reference>
<sequence>MIIKHLLAHKYIIALVFLYTSAITWLSLTKFILPEPIRVEGSDKLGHFLAYFLFGCIWFSLFFFSEKLSKTFIYSVTIASVIGIAYGALMEILQGVLTDYRSPDWYDIAANTTGIILAALFLNLIKKKLTKLRTE</sequence>
<feature type="transmembrane region" description="Helical" evidence="1">
    <location>
        <begin position="12"/>
        <end position="33"/>
    </location>
</feature>
<keyword evidence="1" id="KW-1133">Transmembrane helix</keyword>
<dbReference type="Proteomes" id="UP001597459">
    <property type="component" value="Unassembled WGS sequence"/>
</dbReference>
<dbReference type="RefSeq" id="WP_378257197.1">
    <property type="nucleotide sequence ID" value="NZ_JBHSJV010000001.1"/>
</dbReference>
<dbReference type="EMBL" id="JBHULX010000004">
    <property type="protein sequence ID" value="MFD2590745.1"/>
    <property type="molecule type" value="Genomic_DNA"/>
</dbReference>
<proteinExistence type="predicted"/>
<dbReference type="InterPro" id="IPR006976">
    <property type="entry name" value="VanZ-like"/>
</dbReference>